<dbReference type="InterPro" id="IPR013425">
    <property type="entry name" value="Autotrns_rpt"/>
</dbReference>
<dbReference type="Pfam" id="PF12951">
    <property type="entry name" value="PATR"/>
    <property type="match status" value="4"/>
</dbReference>
<dbReference type="InterPro" id="IPR050909">
    <property type="entry name" value="Bact_Autotransporter_VF"/>
</dbReference>
<dbReference type="Gene3D" id="2.40.128.130">
    <property type="entry name" value="Autotransporter beta-domain"/>
    <property type="match status" value="1"/>
</dbReference>
<name>A0ABM5SP60_9GAMM</name>
<dbReference type="InterPro" id="IPR012332">
    <property type="entry name" value="Autotransporter_pectin_lyase_C"/>
</dbReference>
<dbReference type="PROSITE" id="PS51208">
    <property type="entry name" value="AUTOTRANSPORTER"/>
    <property type="match status" value="1"/>
</dbReference>
<dbReference type="InterPro" id="IPR006315">
    <property type="entry name" value="OM_autotransptr_brl_dom"/>
</dbReference>
<organism evidence="4 5">
    <name type="scientific">Yersinia rochesterensis</name>
    <dbReference type="NCBI Taxonomy" id="1604335"/>
    <lineage>
        <taxon>Bacteria</taxon>
        <taxon>Pseudomonadati</taxon>
        <taxon>Pseudomonadota</taxon>
        <taxon>Gammaproteobacteria</taxon>
        <taxon>Enterobacterales</taxon>
        <taxon>Yersiniaceae</taxon>
        <taxon>Yersinia</taxon>
    </lineage>
</organism>
<dbReference type="InterPro" id="IPR005546">
    <property type="entry name" value="Autotransporte_beta"/>
</dbReference>
<evidence type="ECO:0000256" key="2">
    <source>
        <dbReference type="ARBA" id="ARBA00023026"/>
    </source>
</evidence>
<gene>
    <name evidence="4" type="ORF">CH54_3236</name>
</gene>
<reference evidence="4 5" key="1">
    <citation type="journal article" date="2015" name="Genome Announc.">
        <title>Thirty-Two Complete Genome Assemblies of Nine Yersinia Species, Including Y. pestis, Y. pseudotuberculosis, and Y. enterocolitica.</title>
        <authorList>
            <person name="Johnson S.L."/>
            <person name="Daligault H.E."/>
            <person name="Davenport K.W."/>
            <person name="Jaissle J."/>
            <person name="Frey K.G."/>
            <person name="Ladner J.T."/>
            <person name="Broomall S.M."/>
            <person name="Bishop-Lilly K.A."/>
            <person name="Bruce D.C."/>
            <person name="Coyne S.R."/>
            <person name="Gibbons H.S."/>
            <person name="Lo C.C."/>
            <person name="Munk A.C."/>
            <person name="Rosenzweig C.N."/>
            <person name="Koroleva G.I."/>
            <person name="Palacios G.F."/>
            <person name="Redden C.L."/>
            <person name="Xu Y."/>
            <person name="Minogue T.D."/>
            <person name="Chain P.S."/>
        </authorList>
    </citation>
    <scope>NUCLEOTIDE SEQUENCE [LARGE SCALE GENOMIC DNA]</scope>
    <source>
        <strain evidence="4 5">Y231</strain>
    </source>
</reference>
<dbReference type="RefSeq" id="WP_042589503.1">
    <property type="nucleotide sequence ID" value="NZ_CP009997.1"/>
</dbReference>
<sequence length="4336" mass="427315">MNAIFKVIWNRSLNIWVAVGEFAKGKQKSTTTQRSFTSQFILDTLNHHIQPKIAILAVAVMGALGIQPALAITAAQCTAMGASCVAVGTAASLATALSNTGAGSAATTILLTANIDLSTAYSLGMTVNQTTNARQNLVIDGGGYDLKFAGYAFNMYAGSTNNVAWAAENATFKLTNFNDITSTLATTSGTISRLVYVQDATTRLDVTLDEINSVPNGKLVAMGLDGAAAAPNDFGRVIFGDITQPVTLNFGTYRQLVLANNIAFTGHFDLTAIASPDYPAVFWSNGSAANSVLTFASGSDVSITGTRLTNGLAIVGVGVPSYNYMIEDGAKLSLVIDGQNPLGLANYGVQIGSYNTATGLFGAGAVINMNNLAGDVISNAPSTVATAYIYNGPASTRDVIYNLAAGSNLVVAAGAGNDGITASKTLAGTGGIYIRSAATISDGTLNTTAGTGINVSAASSGNVVIRNEAEGTIRKATGITVTDSGSGSVNITNAGTINSTTAGLSISATTAKTVSVDNTGGTISASGGTGVNILANALLNMVGGTITTTGAATGFTFAGTTNSHVLTDLILNVNGAGAAFSKAAGVNLTLNHVILNTVTGTALDSLAGLTFADSANGRNEINVTGTGTGIATVNTALTGWSPAALDINVSGAGTGINASGGGVDLSSANLSVNVTNSGGTGLRVTDGAVTATTIGANARINAAGATAINFAGTTAKTLNNNGTINGGVIFGGTAANIINNNAILNGTLTTGSGNDTLVLGSASESTGAINLGDGNNNVTIQNGTQVSSINTGVGDDTFTINGMTLGSTYLGSLNAGTGTNTLNINTSTDTLATGTSLQGFANINLTDSLITLTSDANIGSGAINIDSTSDLLFGSTFNGTLNASLGHVSGGDGSAIVNNGANVTLSQASAFVGNWQVDQGGILAASNSNQLGTTEIALNGRLNLNGVAVSNNALTGNGTLNIDTANNTFNFGVNTGSAFAGTVDMQNSIFALSGNNTAALNNASFIASVGTTVAVDNSNQTIGNFTLNGATAAFGSGSLITTDTLAVTDDSIIRVDPALTTGGNLLDQDTGNSAQLINSTNVLSTTELARLTLQNIVGGTLGNGTTENIIQGGNTVAEALYNYALSGSGGLSVTSALTQLNLLAGESLTLTSQGAVNADNTLVAQLTGAGNLIIGADNSATTLTNATNNYTGSTSVNGGILTLGSNDALGQTSALNTVAGTSANINGHSQTVGALTNAGTVTLGTGGALSSGLLTNSNILNIAGGTLNLSAGGASTATGGLTGSGTLNINGGDLALSAANSGLAGQTNIASGASATLSGAGTLGSSAVNVLGDLNLNGANAALANVLSGNGDINTNAAVTLTGTNSFSGAHHIGAAGELTVAQASNLGASTATVNLDTATSHLVLNGVNGTVANVLSGVAGSVVDVTTGANTSLTGNNSNFLGQYAVAGNSKLTVGSTNNLGAAANIALAGAQDILALSGFNGTFANTVTGSGILQVTGGSNATLTSSNAVDNAVAVDITNATLNLTDIALFDHGLTGNGTLNIDTANNTFNFGVNTGSAFAGTVDMQNSIFALSGNNTAALNNASFIASVGTTVAVDNSNQTIGNFTLNGATAAFGSGSLITTDTLAVTDDSIIRVDPALTTGGNLLDQDTGNSAQLINSTNVLSTTELARLTLQNIVGGTLGNGTTENIIQGGNTVAEALYNYALSGSGGLSVTSSLTQLNLLAGESLTLTSQGAVNADNTLVAQLTGAGNLIIGADNSATTLTNATNNYTGSTSVNGGILTLGSNDALGQTSALNTVAGTSANINGHSQTVGALTNAGTVTLGTGGALSSGLLTNSNILNIAGGTLNLSAGGASTATGGLTGSGTLNINGGDLALSAANSGLAGQTNIASGASATLSGAGTLGSSAINVLGDLNLNGANAALANVLSGTGDINTNAAVTLTGTNSFSGAHHIGAAGELTVTQASNLGASTATVGLDTATSHLVLNGVSGTIANALSGVAGSVVDVTTGANTSLTGNNSNFLGQYAVAGNSKLTVGSTNNLGAAANIALAGAQDILALSGFNGTFANTVTGSGILQVTGGSNATLTSSNAVDNAVVVDIANATLNLTDIALFDHGLTGNGTLNVAKNLASTAFDFGTSVGGAFSGIVNLTNSTFALTADNTAALANATLKLSANNVTTVGSTDRTVHGLNLNGGTLIFDGAAPQSQANGVVNVTELALNSGTVSVTGTSNWENTNPVIAPNLSILAQDRGDIMLELINGNNVTGNVNDLDLVINGTSVTSGGQAVLSTIEQGGVTVANATHNYGLTSSDGSSGTGLYVNYSLKALELLTGGNDALLLVTESGATANRVLNAALSGNGGLQVDASNGALTLANSTNTYSGATTVNAGSLILGANNAFGRTSLLDVLSGAGTNINGHSQTVGALTNAGTVTLGTGGALSSGLLTNSNILNIAGGTLNLSAGGASTATGGLTGSGTLNINGGDLALSAANSGLAGQTNIASGASATLSGAGTLGSSAVNVLGDLNLNGANAALANVLSGNGDINTNAAVTLTGTNSFSGAHHIGAAGELTVTQASNLGASTATVGLDTATSHLVLNGVSGTIANALSGVAGSVVDVTTGANTSLTGNNSNFLGQYAVAGNSKLTVGSTNNLGAAANIALAGAQDILALSGFNGTFANTVTGSGILQVTGGSNATLTSSNAVDNAVAVDIANATLNLTDIALFDHGLTGNGTLNVAKNLASTAFDFGTSVGGAFSGTVNLTNSTFALTADNTAALANATLKLSANNVTTVGSTDRTVHGLNLNGGTLIFDGAAPQSQANGVVNVTELALNSGTVSVTGTSNWENTNPVIAPNLSILAQDRGDIMLELINGNNVTGNVNDLDLVINGTSVTSGGQAVLSTIEQGGVTVANATHNYGLTSSDGSSGTGLYVNYSLKALELLTGGNDALLLVTESGATANRVLNAALSGNGGLQVDASNGALTLANSTNTYSGATTVNAGSLILGANNAFGRTSLLDVLSGAGTNINGHSQTVGALTNAGTVTLGTGGALSSGLLTNSNILNIAGGTLNLSAGGASTATGGLTGSGTLNINGGDLALSAANSGLAGQTNIASGASATLSGAGTLGSSAINVLGDLNLNGANAALANVLSGTGDINTNAAVTLTGTNSFSGAHHIGANSALTVAQASNLGASTATVNLDTATSHLVLNGVNGTVANVLSGVAGSVVDVTTGANTSLTGNNSNFLGQYAVAGNSKLTVGSTNNLGAAANIALAGAQDILALSGFNGTFANTVTGSGILQVTGGSNATLTSSNAVDNAVAVDIANATLNLTDIALFDHGLTGNGTLNVAKNLASTAFDFGTSVGGAFSGTVNLTNSTFDLNGMNTSALTNATLKLSSGNMTSVADGVQNIGGLALNGGTILFNNVVDNAGVISSEGTFAANSINTTGGGNVRVNLPAGLAPSLDGLPVMALDEGEIIVKLGTGAATGSGHELTLTDQNGGPISAVFYQNLYNPGVGSAAAVGSFNYGLTTGNSYDGLYVNYGLTALELQSTGNDALILTATLANNGKQSNDLSTQISGSGDLAFVSANEGSIASLSNATNNYTGATWVRSGSLRLDANSALGQTSQLAMSNATAVDLNGTQQTVGQLTTETGSTLNFNNGKLAVTNGGQVDGALSGAGELALSGGTLSVTQGNSGFTASTDIASGATAHLYQAQGLGSGAINNNGVLNLDNTTGVLSNNLTGASGNTQLTNNANIRLAGDNSGYSGLFTTDSGAILTANSAQNLGNSRIANSGELILDTASVWELTNAISGSGALIKRGSGTVKIEGSTVSAGLTTIENGLLQLGSLPVISALYVEESPLARSLSVSLASTIANLTSNVLITTTGSLGGYGKVTGNVENNGSLIMPNALTGGDFGTFTIDGNYTGNNGTVVFNTVLAGDSSSSDRLLITGNTAGQSYVTVNNIGGNGGRTSDGIKIINVGGDSAGQFTLNGRAVAGAYEYFLYQGSISSPTDGDWYLRTEVDERRPEPASYTANLAAANTMFVTTLADRAGETLYTDVFTGEEKTTSLWLRNEGTHNRSRDDSGELKTQDNRYVMQLGGDVAQWSRNAQDLWRVGVMAGYANSSSSSVAQMTGYRSNGSVDGYSVGMYGTWFANSQENTGAYVDSWLQYSWFTNQVDGQDLTTEKYDSKGFTAAVESGYIFKVGESAYSNFFIQPKAQVVWMGVKADSHTETNGTLVTGEGNNNIQTRLGAKAFISPIQSANKAKEPAFKPYVEANWIHNTKDFGTTLDGITVKQAGAANIAELKLGVEGQINKKLNLWGNVGQQLGNNGYSDSSITLGVKYNF</sequence>
<evidence type="ECO:0000313" key="5">
    <source>
        <dbReference type="Proteomes" id="UP000031883"/>
    </source>
</evidence>
<dbReference type="SMART" id="SM00710">
    <property type="entry name" value="PbH1"/>
    <property type="match status" value="10"/>
</dbReference>
<dbReference type="PANTHER" id="PTHR12338">
    <property type="entry name" value="AUTOTRANSPORTER"/>
    <property type="match status" value="1"/>
</dbReference>
<accession>A0ABM5SP60</accession>
<dbReference type="InterPro" id="IPR011050">
    <property type="entry name" value="Pectin_lyase_fold/virulence"/>
</dbReference>
<feature type="domain" description="Autotransporter" evidence="3">
    <location>
        <begin position="4053"/>
        <end position="4336"/>
    </location>
</feature>
<dbReference type="EMBL" id="CP009997">
    <property type="protein sequence ID" value="AJJ36295.1"/>
    <property type="molecule type" value="Genomic_DNA"/>
</dbReference>
<evidence type="ECO:0000259" key="3">
    <source>
        <dbReference type="PROSITE" id="PS51208"/>
    </source>
</evidence>
<keyword evidence="1" id="KW-0732">Signal</keyword>
<dbReference type="InterPro" id="IPR043990">
    <property type="entry name" value="AC_1"/>
</dbReference>
<dbReference type="Gene3D" id="2.160.20.20">
    <property type="match status" value="1"/>
</dbReference>
<dbReference type="InterPro" id="IPR024973">
    <property type="entry name" value="ESPR"/>
</dbReference>
<dbReference type="SUPFAM" id="SSF103515">
    <property type="entry name" value="Autotransporter"/>
    <property type="match status" value="1"/>
</dbReference>
<dbReference type="SUPFAM" id="SSF51126">
    <property type="entry name" value="Pectin lyase-like"/>
    <property type="match status" value="1"/>
</dbReference>
<proteinExistence type="predicted"/>
<dbReference type="PANTHER" id="PTHR12338:SF5">
    <property type="entry name" value="ANTIGEN 43-RELATED"/>
    <property type="match status" value="1"/>
</dbReference>
<evidence type="ECO:0000313" key="4">
    <source>
        <dbReference type="EMBL" id="AJJ36295.1"/>
    </source>
</evidence>
<dbReference type="CDD" id="cd01344">
    <property type="entry name" value="PL2_Passenger_AT"/>
    <property type="match status" value="1"/>
</dbReference>
<evidence type="ECO:0000256" key="1">
    <source>
        <dbReference type="ARBA" id="ARBA00022729"/>
    </source>
</evidence>
<dbReference type="Pfam" id="PF13018">
    <property type="entry name" value="ESPR"/>
    <property type="match status" value="1"/>
</dbReference>
<dbReference type="SMART" id="SM00869">
    <property type="entry name" value="Autotransporter"/>
    <property type="match status" value="1"/>
</dbReference>
<dbReference type="Proteomes" id="UP000031883">
    <property type="component" value="Chromosome"/>
</dbReference>
<keyword evidence="2" id="KW-0843">Virulence</keyword>
<dbReference type="InterPro" id="IPR036709">
    <property type="entry name" value="Autotransporte_beta_dom_sf"/>
</dbReference>
<protein>
    <submittedName>
        <fullName evidence="4">Outer membrane autotransporter barrel domain protein</fullName>
    </submittedName>
</protein>
<dbReference type="NCBIfam" id="TIGR01414">
    <property type="entry name" value="autotrans_barl"/>
    <property type="match status" value="1"/>
</dbReference>
<keyword evidence="5" id="KW-1185">Reference proteome</keyword>
<dbReference type="InterPro" id="IPR006626">
    <property type="entry name" value="PbH1"/>
</dbReference>